<evidence type="ECO:0000313" key="2">
    <source>
        <dbReference type="EMBL" id="JAE23209.1"/>
    </source>
</evidence>
<evidence type="ECO:0000256" key="1">
    <source>
        <dbReference type="SAM" id="MobiDB-lite"/>
    </source>
</evidence>
<dbReference type="AlphaFoldDB" id="A0A0A9GIH6"/>
<organism evidence="2">
    <name type="scientific">Arundo donax</name>
    <name type="common">Giant reed</name>
    <name type="synonym">Donax arundinaceus</name>
    <dbReference type="NCBI Taxonomy" id="35708"/>
    <lineage>
        <taxon>Eukaryota</taxon>
        <taxon>Viridiplantae</taxon>
        <taxon>Streptophyta</taxon>
        <taxon>Embryophyta</taxon>
        <taxon>Tracheophyta</taxon>
        <taxon>Spermatophyta</taxon>
        <taxon>Magnoliopsida</taxon>
        <taxon>Liliopsida</taxon>
        <taxon>Poales</taxon>
        <taxon>Poaceae</taxon>
        <taxon>PACMAD clade</taxon>
        <taxon>Arundinoideae</taxon>
        <taxon>Arundineae</taxon>
        <taxon>Arundo</taxon>
    </lineage>
</organism>
<feature type="region of interest" description="Disordered" evidence="1">
    <location>
        <begin position="1"/>
        <end position="29"/>
    </location>
</feature>
<protein>
    <submittedName>
        <fullName evidence="2">Uncharacterized protein</fullName>
    </submittedName>
</protein>
<proteinExistence type="predicted"/>
<accession>A0A0A9GIH6</accession>
<name>A0A0A9GIH6_ARUDO</name>
<dbReference type="EMBL" id="GBRH01174687">
    <property type="protein sequence ID" value="JAE23209.1"/>
    <property type="molecule type" value="Transcribed_RNA"/>
</dbReference>
<sequence length="89" mass="10517">MYYCHQSSVIEKKVSGKHTSKRRTTSRQDTSFNPELNCIYWTDIKSTGWPLLGSREAWRFICEQFEFHHTIGSYSHCYIFVKTICQAES</sequence>
<reference evidence="2" key="1">
    <citation type="submission" date="2014-09" db="EMBL/GenBank/DDBJ databases">
        <authorList>
            <person name="Magalhaes I.L.F."/>
            <person name="Oliveira U."/>
            <person name="Santos F.R."/>
            <person name="Vidigal T.H.D.A."/>
            <person name="Brescovit A.D."/>
            <person name="Santos A.J."/>
        </authorList>
    </citation>
    <scope>NUCLEOTIDE SEQUENCE</scope>
    <source>
        <tissue evidence="2">Shoot tissue taken approximately 20 cm above the soil surface</tissue>
    </source>
</reference>
<reference evidence="2" key="2">
    <citation type="journal article" date="2015" name="Data Brief">
        <title>Shoot transcriptome of the giant reed, Arundo donax.</title>
        <authorList>
            <person name="Barrero R.A."/>
            <person name="Guerrero F.D."/>
            <person name="Moolhuijzen P."/>
            <person name="Goolsby J.A."/>
            <person name="Tidwell J."/>
            <person name="Bellgard S.E."/>
            <person name="Bellgard M.I."/>
        </authorList>
    </citation>
    <scope>NUCLEOTIDE SEQUENCE</scope>
    <source>
        <tissue evidence="2">Shoot tissue taken approximately 20 cm above the soil surface</tissue>
    </source>
</reference>
<feature type="compositionally biased region" description="Basic residues" evidence="1">
    <location>
        <begin position="15"/>
        <end position="25"/>
    </location>
</feature>